<protein>
    <submittedName>
        <fullName evidence="2">Uncharacterized protein</fullName>
    </submittedName>
</protein>
<feature type="region of interest" description="Disordered" evidence="1">
    <location>
        <begin position="33"/>
        <end position="52"/>
    </location>
</feature>
<evidence type="ECO:0000313" key="2">
    <source>
        <dbReference type="EMBL" id="VUZ38811.1"/>
    </source>
</evidence>
<evidence type="ECO:0000256" key="1">
    <source>
        <dbReference type="SAM" id="MobiDB-lite"/>
    </source>
</evidence>
<sequence>MQWRNSKFQSATALLFQRIGLWPRLSISATSLPSLTKTGNNTDRRASDCPFPSAPNELNIHYIHLPP</sequence>
<keyword evidence="3" id="KW-1185">Reference proteome</keyword>
<organism evidence="2 3">
    <name type="scientific">Hymenolepis diminuta</name>
    <name type="common">Rat tapeworm</name>
    <dbReference type="NCBI Taxonomy" id="6216"/>
    <lineage>
        <taxon>Eukaryota</taxon>
        <taxon>Metazoa</taxon>
        <taxon>Spiralia</taxon>
        <taxon>Lophotrochozoa</taxon>
        <taxon>Platyhelminthes</taxon>
        <taxon>Cestoda</taxon>
        <taxon>Eucestoda</taxon>
        <taxon>Cyclophyllidea</taxon>
        <taxon>Hymenolepididae</taxon>
        <taxon>Hymenolepis</taxon>
    </lineage>
</organism>
<dbReference type="Proteomes" id="UP000321570">
    <property type="component" value="Unassembled WGS sequence"/>
</dbReference>
<dbReference type="AlphaFoldDB" id="A0A564XUT9"/>
<reference evidence="2 3" key="1">
    <citation type="submission" date="2019-07" db="EMBL/GenBank/DDBJ databases">
        <authorList>
            <person name="Jastrzebski P J."/>
            <person name="Paukszto L."/>
            <person name="Jastrzebski P J."/>
        </authorList>
    </citation>
    <scope>NUCLEOTIDE SEQUENCE [LARGE SCALE GENOMIC DNA]</scope>
    <source>
        <strain evidence="2 3">WMS-il1</strain>
    </source>
</reference>
<proteinExistence type="predicted"/>
<evidence type="ECO:0000313" key="3">
    <source>
        <dbReference type="Proteomes" id="UP000321570"/>
    </source>
</evidence>
<dbReference type="EMBL" id="CABIJS010000007">
    <property type="protein sequence ID" value="VUZ38811.1"/>
    <property type="molecule type" value="Genomic_DNA"/>
</dbReference>
<name>A0A564XUT9_HYMDI</name>
<gene>
    <name evidence="2" type="ORF">WMSIL1_LOCUS225</name>
</gene>
<accession>A0A564XUT9</accession>